<dbReference type="OrthoDB" id="185182at2"/>
<dbReference type="EMBL" id="SHKO01000005">
    <property type="protein sequence ID" value="RZT91457.1"/>
    <property type="molecule type" value="Genomic_DNA"/>
</dbReference>
<dbReference type="Gene3D" id="2.130.10.10">
    <property type="entry name" value="YVTN repeat-like/Quinoprotein amine dehydrogenase"/>
    <property type="match status" value="1"/>
</dbReference>
<dbReference type="InterPro" id="IPR013476">
    <property type="entry name" value="MeN_DH_Hvc"/>
</dbReference>
<dbReference type="EC" id="1.4.9.1" evidence="5"/>
<gene>
    <name evidence="16" type="ORF">EV681_4211</name>
</gene>
<proteinExistence type="inferred from homology"/>
<dbReference type="SUPFAM" id="SSF50969">
    <property type="entry name" value="YVTN repeat-like/Quinoprotein amine dehydrogenase"/>
    <property type="match status" value="1"/>
</dbReference>
<organism evidence="16 17">
    <name type="scientific">Advenella incenata</name>
    <dbReference type="NCBI Taxonomy" id="267800"/>
    <lineage>
        <taxon>Bacteria</taxon>
        <taxon>Pseudomonadati</taxon>
        <taxon>Pseudomonadota</taxon>
        <taxon>Betaproteobacteria</taxon>
        <taxon>Burkholderiales</taxon>
        <taxon>Alcaligenaceae</taxon>
    </lineage>
</organism>
<feature type="disulfide bond" evidence="14">
    <location>
        <begin position="205"/>
        <end position="220"/>
    </location>
</feature>
<evidence type="ECO:0000256" key="4">
    <source>
        <dbReference type="ARBA" id="ARBA00011692"/>
    </source>
</evidence>
<comment type="caution">
    <text evidence="16">The sequence shown here is derived from an EMBL/GenBank/DDBJ whole genome shotgun (WGS) entry which is preliminary data.</text>
</comment>
<dbReference type="InterPro" id="IPR015943">
    <property type="entry name" value="WD40/YVTN_repeat-like_dom_sf"/>
</dbReference>
<keyword evidence="7" id="KW-0813">Transport</keyword>
<feature type="signal peptide" evidence="15">
    <location>
        <begin position="1"/>
        <end position="38"/>
    </location>
</feature>
<dbReference type="Proteomes" id="UP000293398">
    <property type="component" value="Unassembled WGS sequence"/>
</dbReference>
<comment type="catalytic activity">
    <reaction evidence="13">
        <text>2 oxidized [amicyanin] + methylamine + H2O = 2 reduced [amicyanin] + formaldehyde + NH4(+) + 2 H(+)</text>
        <dbReference type="Rhea" id="RHEA:30207"/>
        <dbReference type="Rhea" id="RHEA-COMP:11100"/>
        <dbReference type="Rhea" id="RHEA-COMP:11101"/>
        <dbReference type="ChEBI" id="CHEBI:15377"/>
        <dbReference type="ChEBI" id="CHEBI:15378"/>
        <dbReference type="ChEBI" id="CHEBI:16842"/>
        <dbReference type="ChEBI" id="CHEBI:28938"/>
        <dbReference type="ChEBI" id="CHEBI:29036"/>
        <dbReference type="ChEBI" id="CHEBI:49552"/>
        <dbReference type="ChEBI" id="CHEBI:59338"/>
        <dbReference type="EC" id="1.4.9.1"/>
    </reaction>
</comment>
<evidence type="ECO:0000256" key="11">
    <source>
        <dbReference type="ARBA" id="ARBA00023002"/>
    </source>
</evidence>
<dbReference type="GO" id="GO:0042597">
    <property type="term" value="C:periplasmic space"/>
    <property type="evidence" value="ECO:0007669"/>
    <property type="project" value="UniProtKB-SubCell"/>
</dbReference>
<dbReference type="InterPro" id="IPR009451">
    <property type="entry name" value="Metamine_DH_Hvc"/>
</dbReference>
<keyword evidence="10" id="KW-0249">Electron transport</keyword>
<keyword evidence="11" id="KW-0560">Oxidoreductase</keyword>
<sequence>MKTDGLVVKTSSVGLHVRAGWMLMTACTALALAGAAGAAEPKIPTQLGKEITSTLQDEPKILSAPPSNAKRVYVTDPGHFNVTSQIFSIDGEKSKLLGMTDAGKLPHVMASHDGKFFAVANTLFARIARGQRNDYIDLVDAQTHDLIAEIDIPEGRFLSATLERMATLSNDDKFLLFQQFSPSPAVGIVDVANKSFVKMVDVPDCYHLFPAEQNTFYMHCRDGSLLKVGYDGKGQIKQENTKVFHPEDDYLLNNPAYSAKAGRLVWPSYEGNIYQADLSADGATFAKVFNAFTEDERKQKWRPGGWMTVTYHRPSDTIYLLADQREKWTHKLPSRFVFAFEAKTGKRIGKIELGHEVDSIGISQDDKPVLYAVSAIDRALYIYDPATGKETGKVDELGKAPVMLTVPEL</sequence>
<protein>
    <recommendedName>
        <fullName evidence="6">Methylamine dehydrogenase heavy chain</fullName>
        <ecNumber evidence="5">1.4.9.1</ecNumber>
    </recommendedName>
    <alternativeName>
        <fullName evidence="12">Methylamine dehydrogenase (amicyanin)</fullName>
    </alternativeName>
</protein>
<evidence type="ECO:0000256" key="2">
    <source>
        <dbReference type="ARBA" id="ARBA00004418"/>
    </source>
</evidence>
<reference evidence="16 17" key="1">
    <citation type="submission" date="2019-02" db="EMBL/GenBank/DDBJ databases">
        <title>Genomic Encyclopedia of Type Strains, Phase IV (KMG-IV): sequencing the most valuable type-strain genomes for metagenomic binning, comparative biology and taxonomic classification.</title>
        <authorList>
            <person name="Goeker M."/>
        </authorList>
    </citation>
    <scope>NUCLEOTIDE SEQUENCE [LARGE SCALE GENOMIC DNA]</scope>
    <source>
        <strain evidence="16 17">DSM 23814</strain>
    </source>
</reference>
<evidence type="ECO:0000313" key="17">
    <source>
        <dbReference type="Proteomes" id="UP000293398"/>
    </source>
</evidence>
<evidence type="ECO:0000256" key="13">
    <source>
        <dbReference type="ARBA" id="ARBA00049536"/>
    </source>
</evidence>
<dbReference type="Pfam" id="PF06433">
    <property type="entry name" value="Me-amine-dh_H"/>
    <property type="match status" value="1"/>
</dbReference>
<comment type="function">
    <text evidence="1">Methylamine dehydrogenase carries out the oxidation of methylamine. Electrons are passed from methylamine dehydrogenase to amicyanin.</text>
</comment>
<evidence type="ECO:0000256" key="3">
    <source>
        <dbReference type="ARBA" id="ARBA00010548"/>
    </source>
</evidence>
<evidence type="ECO:0000256" key="7">
    <source>
        <dbReference type="ARBA" id="ARBA00022448"/>
    </source>
</evidence>
<name>A0A4Q7V7A1_9BURK</name>
<dbReference type="RefSeq" id="WP_128396372.1">
    <property type="nucleotide sequence ID" value="NZ_SHKO01000005.1"/>
</dbReference>
<evidence type="ECO:0000313" key="16">
    <source>
        <dbReference type="EMBL" id="RZT91457.1"/>
    </source>
</evidence>
<evidence type="ECO:0000256" key="14">
    <source>
        <dbReference type="PIRSR" id="PIRSR609451-50"/>
    </source>
</evidence>
<keyword evidence="14" id="KW-1015">Disulfide bond</keyword>
<dbReference type="GO" id="GO:0030058">
    <property type="term" value="F:aliphatic amine dehydrogenase activity"/>
    <property type="evidence" value="ECO:0007669"/>
    <property type="project" value="InterPro"/>
</dbReference>
<evidence type="ECO:0000256" key="1">
    <source>
        <dbReference type="ARBA" id="ARBA00002034"/>
    </source>
</evidence>
<evidence type="ECO:0000256" key="9">
    <source>
        <dbReference type="ARBA" id="ARBA00022764"/>
    </source>
</evidence>
<keyword evidence="9" id="KW-0574">Periplasm</keyword>
<evidence type="ECO:0000256" key="5">
    <source>
        <dbReference type="ARBA" id="ARBA00012548"/>
    </source>
</evidence>
<evidence type="ECO:0000256" key="10">
    <source>
        <dbReference type="ARBA" id="ARBA00022982"/>
    </source>
</evidence>
<dbReference type="NCBIfam" id="TIGR02658">
    <property type="entry name" value="TTQ_MADH_Hv"/>
    <property type="match status" value="1"/>
</dbReference>
<dbReference type="GO" id="GO:0030416">
    <property type="term" value="P:methylamine metabolic process"/>
    <property type="evidence" value="ECO:0007669"/>
    <property type="project" value="InterPro"/>
</dbReference>
<comment type="subcellular location">
    <subcellularLocation>
        <location evidence="2">Periplasm</location>
    </subcellularLocation>
</comment>
<feature type="chain" id="PRO_5020766638" description="Methylamine dehydrogenase heavy chain" evidence="15">
    <location>
        <begin position="39"/>
        <end position="409"/>
    </location>
</feature>
<dbReference type="InterPro" id="IPR011044">
    <property type="entry name" value="Quino_amine_DH_bsu"/>
</dbReference>
<evidence type="ECO:0000256" key="8">
    <source>
        <dbReference type="ARBA" id="ARBA00022729"/>
    </source>
</evidence>
<evidence type="ECO:0000256" key="6">
    <source>
        <dbReference type="ARBA" id="ARBA00016893"/>
    </source>
</evidence>
<comment type="similarity">
    <text evidence="3">Belongs to the aromatic amine dehydrogenase heavy chain family.</text>
</comment>
<dbReference type="GO" id="GO:0052876">
    <property type="term" value="F:methylamine dehydrogenase (amicyanin) activity"/>
    <property type="evidence" value="ECO:0007669"/>
    <property type="project" value="UniProtKB-EC"/>
</dbReference>
<dbReference type="AlphaFoldDB" id="A0A4Q7V7A1"/>
<accession>A0A4Q7V7A1</accession>
<keyword evidence="8 15" id="KW-0732">Signal</keyword>
<keyword evidence="17" id="KW-1185">Reference proteome</keyword>
<evidence type="ECO:0000256" key="12">
    <source>
        <dbReference type="ARBA" id="ARBA00031741"/>
    </source>
</evidence>
<evidence type="ECO:0000256" key="15">
    <source>
        <dbReference type="SAM" id="SignalP"/>
    </source>
</evidence>
<comment type="subunit">
    <text evidence="4">Tetramer of two light and two heavy chains.</text>
</comment>